<reference evidence="1 2" key="1">
    <citation type="submission" date="2022-02" db="EMBL/GenBank/DDBJ databases">
        <title>Paenibacillus sp. MBLB1776 Whole Genome Shotgun Sequencing.</title>
        <authorList>
            <person name="Hwang C.Y."/>
            <person name="Cho E.-S."/>
            <person name="Seo M.-J."/>
        </authorList>
    </citation>
    <scope>NUCLEOTIDE SEQUENCE [LARGE SCALE GENOMIC DNA]</scope>
    <source>
        <strain evidence="1 2">MBLB1776</strain>
    </source>
</reference>
<proteinExistence type="predicted"/>
<accession>A0AA96LHA9</accession>
<organism evidence="1 2">
    <name type="scientific">Paenibacillus aurantius</name>
    <dbReference type="NCBI Taxonomy" id="2918900"/>
    <lineage>
        <taxon>Bacteria</taxon>
        <taxon>Bacillati</taxon>
        <taxon>Bacillota</taxon>
        <taxon>Bacilli</taxon>
        <taxon>Bacillales</taxon>
        <taxon>Paenibacillaceae</taxon>
        <taxon>Paenibacillus</taxon>
    </lineage>
</organism>
<gene>
    <name evidence="1" type="ORF">MJA45_09560</name>
</gene>
<evidence type="ECO:0000313" key="2">
    <source>
        <dbReference type="Proteomes" id="UP001305702"/>
    </source>
</evidence>
<sequence length="566" mass="63756">MSTDKGRAALLNALEEREPDFNASIRMLRRPFSSPGYHTTIKQADYVHPTRETVQYAVALLDSGQDTWRERAFSILEQIVSLQDDDPASPTFGIWSWFYEEPLSQMAPPDWNWADFCGKQLVLADVRHGASFPPALRAAVKKAIYNSCEAIIKRNVGPEYTNIAIMGAFVTLIAGEHFREERFRRYGFDRLERFYRHTKEQGTFQEYNSPTYTIVAIEELSSIATETENGEARAMIEELLDGAWEMAAYHFHPAVKQWAGPHSRSYDKLLPPEKLSFIQMACDGHLHLLPESELIYNLTWYGNRISCPAKYHQLYREVQERHGKQAVAKRADGSSSREAYLYMNPRVSVGSFSSNIMWNQCRNLLAYLTNGPACTYIHFRVLHDGYDYCSAVYNGIQEEGSVLLGVTFATNGGGTHPNLNPVHGRITASDLRLRFEIGGSLDQVAVDGQDDLVNVRVDGLHVKLGKLYGVFGGKTDFAWEIHKEEAQVSVDLVIHSGEARTMDFHSLSKACFLLAFDVTEADRVLQAETKEAGSSVETKVRFGEGAVLSLQLPTAPDELHKLMHRS</sequence>
<dbReference type="PANTHER" id="PTHR40616:SF1">
    <property type="entry name" value="LINALOOL DEHYDRATASE_ISOMERASE DOMAIN-CONTAINING PROTEIN"/>
    <property type="match status" value="1"/>
</dbReference>
<dbReference type="KEGG" id="paun:MJA45_09560"/>
<dbReference type="AlphaFoldDB" id="A0AA96LHA9"/>
<dbReference type="EMBL" id="CP130318">
    <property type="protein sequence ID" value="WNQ13249.1"/>
    <property type="molecule type" value="Genomic_DNA"/>
</dbReference>
<evidence type="ECO:0000313" key="1">
    <source>
        <dbReference type="EMBL" id="WNQ13249.1"/>
    </source>
</evidence>
<protein>
    <recommendedName>
        <fullName evidence="3">Heparinase</fullName>
    </recommendedName>
</protein>
<dbReference type="PANTHER" id="PTHR40616">
    <property type="entry name" value="LINALOOL DEHYDRATASE_ISOMERASE DOMAIN-CONTAINING PROTEIN"/>
    <property type="match status" value="1"/>
</dbReference>
<dbReference type="Proteomes" id="UP001305702">
    <property type="component" value="Chromosome"/>
</dbReference>
<dbReference type="RefSeq" id="WP_315607029.1">
    <property type="nucleotide sequence ID" value="NZ_CP130318.1"/>
</dbReference>
<evidence type="ECO:0008006" key="3">
    <source>
        <dbReference type="Google" id="ProtNLM"/>
    </source>
</evidence>
<name>A0AA96LHA9_9BACL</name>
<keyword evidence="2" id="KW-1185">Reference proteome</keyword>